<dbReference type="AlphaFoldDB" id="A9XTA8"/>
<sequence length="661" mass="73217">MRKLFIPLLLFSALEANEKNGFFIEAGFETGLLEGTQTQEKRHTTTKNTYATYNYLPTDSVLKRAANLFTDAKSISQLNFSSLSPVKVLYIGGQLTIENFLPYNLSNVKLSFTDAQGNAIDLGVIETIPKHSKIVLPGEAFDSLKEAFDKIGPYTFFLPKFEATSTSISDANTQRVFETLNKIKTNLIMKYSNENPSNFNTCPYNNNGNTKNDCWQNFTPQTAEEFTNLMLNMIAVLDSQSWGDAILNAPFEFTNSSTDCDNDPSKCVNPGVNGRVDTKVDQQYILNKQGIINNFRKKIEIDAVVLKNSGVVGLANGYGNDGEYGTLGVEAYALEPQKLFGNDLKTINLADLRTILHEFSHTKGYTHNGNMTYQRVPTGQTENGKPKDSDGLPYNVCSLYGGSNQPAFPSNYPNSIYHNCADVPAGFLGVTAAVWQQLINQNALPIDYANLNAQTNYNLNASLNTQDLANSMLSTIQKTFVTSSVTNHYFSSASQSFRSPILGVNAKIGYQNYFNDFIGLAYYGIVKYNYSKALNQKVQQLSYGGGIDLLLDFITTYSNKNSPIGVQTKRNFSSSFGIFGGLRGLYNSYYVLNKVKGSGNLDVATGLNYRYKHSKYSVGISIPLIQRKASVVSSGSDYTNSFVFNEGASHFKVFFNYGWVF</sequence>
<organism evidence="1">
    <name type="scientific">Helicobacter pylori</name>
    <name type="common">Campylobacter pylori</name>
    <dbReference type="NCBI Taxonomy" id="210"/>
    <lineage>
        <taxon>Bacteria</taxon>
        <taxon>Pseudomonadati</taxon>
        <taxon>Campylobacterota</taxon>
        <taxon>Epsilonproteobacteria</taxon>
        <taxon>Campylobacterales</taxon>
        <taxon>Helicobacteraceae</taxon>
        <taxon>Helicobacter</taxon>
    </lineage>
</organism>
<dbReference type="EMBL" id="EF648394">
    <property type="protein sequence ID" value="ABV44107.1"/>
    <property type="molecule type" value="Genomic_DNA"/>
</dbReference>
<proteinExistence type="predicted"/>
<dbReference type="PRINTS" id="PR01776">
    <property type="entry name" value="HPOMPFAMILY"/>
</dbReference>
<dbReference type="InterPro" id="IPR002718">
    <property type="entry name" value="OMP_Helicobacter"/>
</dbReference>
<reference evidence="1" key="2">
    <citation type="journal article" date="2010" name="J. Bacteriol.">
        <title>Allelic diversity among Helicobacter pylori outer membrane protein genes homB and homA generated by recombination.</title>
        <authorList>
            <person name="Oleastro M."/>
            <person name="Cordeiro R."/>
            <person name="Menard A."/>
            <person name="Gomes J.P."/>
        </authorList>
    </citation>
    <scope>NUCLEOTIDE SEQUENCE</scope>
    <source>
        <strain evidence="1">67/99</strain>
    </source>
</reference>
<reference evidence="1" key="1">
    <citation type="journal article" date="2009" name="BMC Microbiol.">
        <title>Allelic diversity and phylogeny of homB, a novel co-virulence marker of Helicobacter pylori.</title>
        <authorList>
            <person name="Oleastro M."/>
            <person name="Cordeiro R."/>
            <person name="Menard A."/>
            <person name="Yamaoka Y."/>
            <person name="Queiroz D."/>
            <person name="Megraud F."/>
            <person name="Monteiro L."/>
        </authorList>
    </citation>
    <scope>NUCLEOTIDE SEQUENCE</scope>
    <source>
        <strain evidence="1">67/99</strain>
    </source>
</reference>
<accession>A9XTA8</accession>
<protein>
    <submittedName>
        <fullName evidence="1">Putative outer membrane protein</fullName>
    </submittedName>
</protein>
<gene>
    <name evidence="1" type="primary">homB</name>
</gene>
<name>A9XTA8_HELPX</name>
<evidence type="ECO:0000313" key="1">
    <source>
        <dbReference type="EMBL" id="ABV44107.1"/>
    </source>
</evidence>